<proteinExistence type="predicted"/>
<dbReference type="EMBL" id="UZAG01002687">
    <property type="protein sequence ID" value="VDO13941.1"/>
    <property type="molecule type" value="Genomic_DNA"/>
</dbReference>
<evidence type="ECO:0000313" key="3">
    <source>
        <dbReference type="WBParaSite" id="BTMF_0000375901-mRNA-1"/>
    </source>
</evidence>
<organism evidence="3">
    <name type="scientific">Brugia timori</name>
    <dbReference type="NCBI Taxonomy" id="42155"/>
    <lineage>
        <taxon>Eukaryota</taxon>
        <taxon>Metazoa</taxon>
        <taxon>Ecdysozoa</taxon>
        <taxon>Nematoda</taxon>
        <taxon>Chromadorea</taxon>
        <taxon>Rhabditida</taxon>
        <taxon>Spirurina</taxon>
        <taxon>Spiruromorpha</taxon>
        <taxon>Filarioidea</taxon>
        <taxon>Onchocercidae</taxon>
        <taxon>Brugia</taxon>
    </lineage>
</organism>
<dbReference type="Proteomes" id="UP000280834">
    <property type="component" value="Unassembled WGS sequence"/>
</dbReference>
<keyword evidence="2" id="KW-1185">Reference proteome</keyword>
<name>A0A0R3QBN1_9BILA</name>
<evidence type="ECO:0000313" key="2">
    <source>
        <dbReference type="Proteomes" id="UP000280834"/>
    </source>
</evidence>
<evidence type="ECO:0000313" key="1">
    <source>
        <dbReference type="EMBL" id="VDO13941.1"/>
    </source>
</evidence>
<reference evidence="1 2" key="2">
    <citation type="submission" date="2018-11" db="EMBL/GenBank/DDBJ databases">
        <authorList>
            <consortium name="Pathogen Informatics"/>
        </authorList>
    </citation>
    <scope>NUCLEOTIDE SEQUENCE [LARGE SCALE GENOMIC DNA]</scope>
</reference>
<gene>
    <name evidence="1" type="ORF">BTMF_LOCUS3063</name>
</gene>
<protein>
    <submittedName>
        <fullName evidence="1 3">Uncharacterized protein</fullName>
    </submittedName>
</protein>
<sequence length="37" mass="4455">MCAYMYADHMLSFCHFSFAKLTVTDYVFVILRSHLRH</sequence>
<reference evidence="3" key="1">
    <citation type="submission" date="2017-02" db="UniProtKB">
        <authorList>
            <consortium name="WormBaseParasite"/>
        </authorList>
    </citation>
    <scope>IDENTIFICATION</scope>
</reference>
<dbReference type="WBParaSite" id="BTMF_0000375901-mRNA-1">
    <property type="protein sequence ID" value="BTMF_0000375901-mRNA-1"/>
    <property type="gene ID" value="BTMF_0000375901"/>
</dbReference>
<accession>A0A0R3QBN1</accession>
<dbReference type="AlphaFoldDB" id="A0A0R3QBN1"/>